<dbReference type="OrthoDB" id="1879at2759"/>
<dbReference type="InParanoid" id="A0A2P5EGZ8"/>
<protein>
    <submittedName>
        <fullName evidence="1">Intron-binding protein aquarius</fullName>
    </submittedName>
</protein>
<keyword evidence="2" id="KW-1185">Reference proteome</keyword>
<proteinExistence type="predicted"/>
<dbReference type="STRING" id="63057.A0A2P5EGZ8"/>
<dbReference type="AlphaFoldDB" id="A0A2P5EGZ8"/>
<comment type="caution">
    <text evidence="1">The sequence shown here is derived from an EMBL/GenBank/DDBJ whole genome shotgun (WGS) entry which is preliminary data.</text>
</comment>
<sequence length="112" mass="12845">MQRDVASVLAHLLRLGQGEQELPTDLDFSMQGRVIAMLVRRLKLLSEVERLARSLKLREDVGYTREAARVPHWEQFIVSCAENETKPSFVKDWFPFNGFFSNTPHPVFTGAI</sequence>
<dbReference type="Proteomes" id="UP000237000">
    <property type="component" value="Unassembled WGS sequence"/>
</dbReference>
<dbReference type="EMBL" id="JXTC01000156">
    <property type="protein sequence ID" value="PON84811.1"/>
    <property type="molecule type" value="Genomic_DNA"/>
</dbReference>
<reference evidence="2" key="1">
    <citation type="submission" date="2016-06" db="EMBL/GenBank/DDBJ databases">
        <title>Parallel loss of symbiosis genes in relatives of nitrogen-fixing non-legume Parasponia.</title>
        <authorList>
            <person name="Van Velzen R."/>
            <person name="Holmer R."/>
            <person name="Bu F."/>
            <person name="Rutten L."/>
            <person name="Van Zeijl A."/>
            <person name="Liu W."/>
            <person name="Santuari L."/>
            <person name="Cao Q."/>
            <person name="Sharma T."/>
            <person name="Shen D."/>
            <person name="Roswanjaya Y."/>
            <person name="Wardhani T."/>
            <person name="Kalhor M.S."/>
            <person name="Jansen J."/>
            <person name="Van den Hoogen J."/>
            <person name="Gungor B."/>
            <person name="Hartog M."/>
            <person name="Hontelez J."/>
            <person name="Verver J."/>
            <person name="Yang W.-C."/>
            <person name="Schijlen E."/>
            <person name="Repin R."/>
            <person name="Schilthuizen M."/>
            <person name="Schranz E."/>
            <person name="Heidstra R."/>
            <person name="Miyata K."/>
            <person name="Fedorova E."/>
            <person name="Kohlen W."/>
            <person name="Bisseling T."/>
            <person name="Smit S."/>
            <person name="Geurts R."/>
        </authorList>
    </citation>
    <scope>NUCLEOTIDE SEQUENCE [LARGE SCALE GENOMIC DNA]</scope>
    <source>
        <strain evidence="2">cv. RG33-2</strain>
    </source>
</reference>
<accession>A0A2P5EGZ8</accession>
<name>A0A2P5EGZ8_TREOI</name>
<gene>
    <name evidence="1" type="ORF">TorRG33x02_193630</name>
</gene>
<evidence type="ECO:0000313" key="1">
    <source>
        <dbReference type="EMBL" id="PON84811.1"/>
    </source>
</evidence>
<organism evidence="1 2">
    <name type="scientific">Trema orientale</name>
    <name type="common">Charcoal tree</name>
    <name type="synonym">Celtis orientalis</name>
    <dbReference type="NCBI Taxonomy" id="63057"/>
    <lineage>
        <taxon>Eukaryota</taxon>
        <taxon>Viridiplantae</taxon>
        <taxon>Streptophyta</taxon>
        <taxon>Embryophyta</taxon>
        <taxon>Tracheophyta</taxon>
        <taxon>Spermatophyta</taxon>
        <taxon>Magnoliopsida</taxon>
        <taxon>eudicotyledons</taxon>
        <taxon>Gunneridae</taxon>
        <taxon>Pentapetalae</taxon>
        <taxon>rosids</taxon>
        <taxon>fabids</taxon>
        <taxon>Rosales</taxon>
        <taxon>Cannabaceae</taxon>
        <taxon>Trema</taxon>
    </lineage>
</organism>
<evidence type="ECO:0000313" key="2">
    <source>
        <dbReference type="Proteomes" id="UP000237000"/>
    </source>
</evidence>